<name>A0A365L7U0_9BACL</name>
<evidence type="ECO:0000256" key="1">
    <source>
        <dbReference type="ARBA" id="ARBA00006484"/>
    </source>
</evidence>
<protein>
    <submittedName>
        <fullName evidence="4">Epimerase</fullName>
    </submittedName>
</protein>
<dbReference type="EMBL" id="QLZR01000001">
    <property type="protein sequence ID" value="RAZ81317.1"/>
    <property type="molecule type" value="Genomic_DNA"/>
</dbReference>
<dbReference type="GO" id="GO:0016020">
    <property type="term" value="C:membrane"/>
    <property type="evidence" value="ECO:0007669"/>
    <property type="project" value="TreeGrafter"/>
</dbReference>
<evidence type="ECO:0000256" key="3">
    <source>
        <dbReference type="RuleBase" id="RU000363"/>
    </source>
</evidence>
<dbReference type="SUPFAM" id="SSF51735">
    <property type="entry name" value="NAD(P)-binding Rossmann-fold domains"/>
    <property type="match status" value="1"/>
</dbReference>
<dbReference type="InterPro" id="IPR036291">
    <property type="entry name" value="NAD(P)-bd_dom_sf"/>
</dbReference>
<dbReference type="PANTHER" id="PTHR44196">
    <property type="entry name" value="DEHYDROGENASE/REDUCTASE SDR FAMILY MEMBER 7B"/>
    <property type="match status" value="1"/>
</dbReference>
<dbReference type="GO" id="GO:0016491">
    <property type="term" value="F:oxidoreductase activity"/>
    <property type="evidence" value="ECO:0007669"/>
    <property type="project" value="UniProtKB-KW"/>
</dbReference>
<keyword evidence="5" id="KW-1185">Reference proteome</keyword>
<reference evidence="4 5" key="1">
    <citation type="submission" date="2018-06" db="EMBL/GenBank/DDBJ databases">
        <title>The draft genome sequences of strains SCU63 and S1.</title>
        <authorList>
            <person name="Gan L."/>
        </authorList>
    </citation>
    <scope>NUCLEOTIDE SEQUENCE [LARGE SCALE GENOMIC DNA]</scope>
    <source>
        <strain evidence="4 5">SCU63</strain>
    </source>
</reference>
<dbReference type="PRINTS" id="PR00081">
    <property type="entry name" value="GDHRDH"/>
</dbReference>
<gene>
    <name evidence="4" type="ORF">DP120_03270</name>
</gene>
<evidence type="ECO:0000256" key="2">
    <source>
        <dbReference type="ARBA" id="ARBA00023002"/>
    </source>
</evidence>
<dbReference type="PANTHER" id="PTHR44196:SF1">
    <property type="entry name" value="DEHYDROGENASE_REDUCTASE SDR FAMILY MEMBER 7B"/>
    <property type="match status" value="1"/>
</dbReference>
<comment type="caution">
    <text evidence="4">The sequence shown here is derived from an EMBL/GenBank/DDBJ whole genome shotgun (WGS) entry which is preliminary data.</text>
</comment>
<dbReference type="Pfam" id="PF00106">
    <property type="entry name" value="adh_short"/>
    <property type="match status" value="1"/>
</dbReference>
<keyword evidence="2" id="KW-0560">Oxidoreductase</keyword>
<sequence length="286" mass="32287">MHNYTLLERTLFHSPSFNFSRMKDELDGKTILITGASSGIGKEVAYLLANTTVHMILVARREENLNLIKEEIEKSSAQVTVFSADLRSEKEVSDLLAFLHELPEGLDVFISNAGISINRPIAESLDRYHDFTRTMAINYFAPVQLLLSLIPLLAKKNGHIVNISTINALLLPVPYWAAYQASKTAFDTWFRSAEPELKINNISTTSIYLPLVRTPMIEPTVAYRKAPAMSPVHVAEIIGGALYSKRKVYKPWWLIFGQWASVAFRAPLSFVIPRLLRVKERERGNV</sequence>
<accession>A0A365L7U0</accession>
<organism evidence="4 5">
    <name type="scientific">Planococcus halotolerans</name>
    <dbReference type="NCBI Taxonomy" id="2233542"/>
    <lineage>
        <taxon>Bacteria</taxon>
        <taxon>Bacillati</taxon>
        <taxon>Bacillota</taxon>
        <taxon>Bacilli</taxon>
        <taxon>Bacillales</taxon>
        <taxon>Caryophanaceae</taxon>
        <taxon>Planococcus</taxon>
    </lineage>
</organism>
<evidence type="ECO:0000313" key="5">
    <source>
        <dbReference type="Proteomes" id="UP000251002"/>
    </source>
</evidence>
<dbReference type="Proteomes" id="UP000251002">
    <property type="component" value="Unassembled WGS sequence"/>
</dbReference>
<comment type="similarity">
    <text evidence="1 3">Belongs to the short-chain dehydrogenases/reductases (SDR) family.</text>
</comment>
<proteinExistence type="inferred from homology"/>
<evidence type="ECO:0000313" key="4">
    <source>
        <dbReference type="EMBL" id="RAZ81317.1"/>
    </source>
</evidence>
<dbReference type="InterPro" id="IPR002347">
    <property type="entry name" value="SDR_fam"/>
</dbReference>
<dbReference type="Gene3D" id="3.40.50.720">
    <property type="entry name" value="NAD(P)-binding Rossmann-like Domain"/>
    <property type="match status" value="1"/>
</dbReference>
<dbReference type="PRINTS" id="PR00080">
    <property type="entry name" value="SDRFAMILY"/>
</dbReference>
<dbReference type="AlphaFoldDB" id="A0A365L7U0"/>